<proteinExistence type="predicted"/>
<dbReference type="EMBL" id="GG657471">
    <property type="protein sequence ID" value="OAT13201.1"/>
    <property type="molecule type" value="Genomic_DNA"/>
</dbReference>
<organism evidence="1 2">
    <name type="scientific">Blastomyces gilchristii (strain SLH14081)</name>
    <name type="common">Blastomyces dermatitidis</name>
    <dbReference type="NCBI Taxonomy" id="559298"/>
    <lineage>
        <taxon>Eukaryota</taxon>
        <taxon>Fungi</taxon>
        <taxon>Dikarya</taxon>
        <taxon>Ascomycota</taxon>
        <taxon>Pezizomycotina</taxon>
        <taxon>Eurotiomycetes</taxon>
        <taxon>Eurotiomycetidae</taxon>
        <taxon>Onygenales</taxon>
        <taxon>Ajellomycetaceae</taxon>
        <taxon>Blastomyces</taxon>
    </lineage>
</organism>
<dbReference type="Proteomes" id="UP000002038">
    <property type="component" value="Unassembled WGS sequence"/>
</dbReference>
<evidence type="ECO:0000313" key="2">
    <source>
        <dbReference type="Proteomes" id="UP000002038"/>
    </source>
</evidence>
<accession>A0A179V1J5</accession>
<dbReference type="AlphaFoldDB" id="A0A179V1J5"/>
<dbReference type="KEGG" id="bgh:BDBG_17750"/>
<sequence length="152" mass="17493">MYITVLVHSSSSFWPPPSSAVFDTASKNHETIKAAFPTHSLSAPPCTLRSFLERYPPHEPKAICNPKPLIRRTLPPIRWPIEFVALIIIIASLPYPTCTSVRGLYESYDINKPERCRSNQQPVHTWMYCTPPAPIWRRPRSRRRICLNNVLD</sequence>
<protein>
    <submittedName>
        <fullName evidence="1">Uncharacterized protein</fullName>
    </submittedName>
</protein>
<gene>
    <name evidence="1" type="ORF">BDBG_17750</name>
</gene>
<reference evidence="2" key="1">
    <citation type="journal article" date="2015" name="PLoS Genet.">
        <title>The dynamic genome and transcriptome of the human fungal pathogen Blastomyces and close relative Emmonsia.</title>
        <authorList>
            <person name="Munoz J.F."/>
            <person name="Gauthier G.M."/>
            <person name="Desjardins C.A."/>
            <person name="Gallo J.E."/>
            <person name="Holder J."/>
            <person name="Sullivan T.D."/>
            <person name="Marty A.J."/>
            <person name="Carmen J.C."/>
            <person name="Chen Z."/>
            <person name="Ding L."/>
            <person name="Gujja S."/>
            <person name="Magrini V."/>
            <person name="Misas E."/>
            <person name="Mitreva M."/>
            <person name="Priest M."/>
            <person name="Saif S."/>
            <person name="Whiston E.A."/>
            <person name="Young S."/>
            <person name="Zeng Q."/>
            <person name="Goldman W.E."/>
            <person name="Mardis E.R."/>
            <person name="Taylor J.W."/>
            <person name="McEwen J.G."/>
            <person name="Clay O.K."/>
            <person name="Klein B.S."/>
            <person name="Cuomo C.A."/>
        </authorList>
    </citation>
    <scope>NUCLEOTIDE SEQUENCE [LARGE SCALE GENOMIC DNA]</scope>
    <source>
        <strain evidence="2">SLH14081</strain>
    </source>
</reference>
<evidence type="ECO:0000313" key="1">
    <source>
        <dbReference type="EMBL" id="OAT13201.1"/>
    </source>
</evidence>
<keyword evidence="2" id="KW-1185">Reference proteome</keyword>
<dbReference type="RefSeq" id="XP_031580755.1">
    <property type="nucleotide sequence ID" value="XM_031725400.1"/>
</dbReference>
<dbReference type="VEuPathDB" id="FungiDB:BDBG_17750"/>
<name>A0A179V1J5_BLAGS</name>
<dbReference type="GeneID" id="42529343"/>